<name>A0AAD9VTE8_9HYME</name>
<dbReference type="EMBL" id="JAIFRP010000013">
    <property type="protein sequence ID" value="KAK2586383.1"/>
    <property type="molecule type" value="Genomic_DNA"/>
</dbReference>
<feature type="region of interest" description="Disordered" evidence="1">
    <location>
        <begin position="44"/>
        <end position="66"/>
    </location>
</feature>
<feature type="region of interest" description="Disordered" evidence="1">
    <location>
        <begin position="1"/>
        <end position="24"/>
    </location>
</feature>
<accession>A0AAD9VTE8</accession>
<gene>
    <name evidence="2" type="ORF">KPH14_010670</name>
</gene>
<dbReference type="Proteomes" id="UP001258017">
    <property type="component" value="Unassembled WGS sequence"/>
</dbReference>
<dbReference type="AlphaFoldDB" id="A0AAD9VTE8"/>
<comment type="caution">
    <text evidence="2">The sequence shown here is derived from an EMBL/GenBank/DDBJ whole genome shotgun (WGS) entry which is preliminary data.</text>
</comment>
<protein>
    <submittedName>
        <fullName evidence="2">Uncharacterized protein</fullName>
    </submittedName>
</protein>
<feature type="compositionally biased region" description="Basic and acidic residues" evidence="1">
    <location>
        <begin position="1"/>
        <end position="23"/>
    </location>
</feature>
<evidence type="ECO:0000313" key="3">
    <source>
        <dbReference type="Proteomes" id="UP001258017"/>
    </source>
</evidence>
<sequence>MYGTRPREPEKTREGRKGVEVHARPGQVLDNGLESAIRVDRTHKAVSTNPLSVPLSPTKPTVSRKG</sequence>
<reference evidence="2" key="1">
    <citation type="submission" date="2021-08" db="EMBL/GenBank/DDBJ databases">
        <authorList>
            <person name="Misof B."/>
            <person name="Oliver O."/>
            <person name="Podsiadlowski L."/>
            <person name="Donath A."/>
            <person name="Peters R."/>
            <person name="Mayer C."/>
            <person name="Rust J."/>
            <person name="Gunkel S."/>
            <person name="Lesny P."/>
            <person name="Martin S."/>
            <person name="Oeyen J.P."/>
            <person name="Petersen M."/>
            <person name="Panagiotis P."/>
            <person name="Wilbrandt J."/>
            <person name="Tanja T."/>
        </authorList>
    </citation>
    <scope>NUCLEOTIDE SEQUENCE</scope>
    <source>
        <strain evidence="2">GBR_01_08_01A</strain>
        <tissue evidence="2">Thorax + abdomen</tissue>
    </source>
</reference>
<reference evidence="2" key="2">
    <citation type="journal article" date="2023" name="Commun. Biol.">
        <title>Intrasexual cuticular hydrocarbon dimorphism in a wasp sheds light on hydrocarbon biosynthesis genes in Hymenoptera.</title>
        <authorList>
            <person name="Moris V.C."/>
            <person name="Podsiadlowski L."/>
            <person name="Martin S."/>
            <person name="Oeyen J.P."/>
            <person name="Donath A."/>
            <person name="Petersen M."/>
            <person name="Wilbrandt J."/>
            <person name="Misof B."/>
            <person name="Liedtke D."/>
            <person name="Thamm M."/>
            <person name="Scheiner R."/>
            <person name="Schmitt T."/>
            <person name="Niehuis O."/>
        </authorList>
    </citation>
    <scope>NUCLEOTIDE SEQUENCE</scope>
    <source>
        <strain evidence="2">GBR_01_08_01A</strain>
    </source>
</reference>
<evidence type="ECO:0000256" key="1">
    <source>
        <dbReference type="SAM" id="MobiDB-lite"/>
    </source>
</evidence>
<organism evidence="2 3">
    <name type="scientific">Odynerus spinipes</name>
    <dbReference type="NCBI Taxonomy" id="1348599"/>
    <lineage>
        <taxon>Eukaryota</taxon>
        <taxon>Metazoa</taxon>
        <taxon>Ecdysozoa</taxon>
        <taxon>Arthropoda</taxon>
        <taxon>Hexapoda</taxon>
        <taxon>Insecta</taxon>
        <taxon>Pterygota</taxon>
        <taxon>Neoptera</taxon>
        <taxon>Endopterygota</taxon>
        <taxon>Hymenoptera</taxon>
        <taxon>Apocrita</taxon>
        <taxon>Aculeata</taxon>
        <taxon>Vespoidea</taxon>
        <taxon>Vespidae</taxon>
        <taxon>Eumeninae</taxon>
        <taxon>Odynerus</taxon>
    </lineage>
</organism>
<proteinExistence type="predicted"/>
<evidence type="ECO:0000313" key="2">
    <source>
        <dbReference type="EMBL" id="KAK2586383.1"/>
    </source>
</evidence>
<keyword evidence="3" id="KW-1185">Reference proteome</keyword>